<dbReference type="Pfam" id="PF08016">
    <property type="entry name" value="PKD_channel"/>
    <property type="match status" value="1"/>
</dbReference>
<feature type="domain" description="Polycystin cation channel PKD1/PKD2" evidence="8">
    <location>
        <begin position="1"/>
        <end position="159"/>
    </location>
</feature>
<dbReference type="GO" id="GO:0016020">
    <property type="term" value="C:membrane"/>
    <property type="evidence" value="ECO:0007669"/>
    <property type="project" value="UniProtKB-SubCell"/>
</dbReference>
<comment type="caution">
    <text evidence="9">The sequence shown here is derived from an EMBL/GenBank/DDBJ whole genome shotgun (WGS) entry which is preliminary data.</text>
</comment>
<dbReference type="InterPro" id="IPR013122">
    <property type="entry name" value="PKD1_2_channel"/>
</dbReference>
<dbReference type="InterPro" id="IPR051223">
    <property type="entry name" value="Polycystin"/>
</dbReference>
<feature type="transmembrane region" description="Helical" evidence="7">
    <location>
        <begin position="72"/>
        <end position="94"/>
    </location>
</feature>
<evidence type="ECO:0000259" key="8">
    <source>
        <dbReference type="Pfam" id="PF08016"/>
    </source>
</evidence>
<evidence type="ECO:0000256" key="3">
    <source>
        <dbReference type="ARBA" id="ARBA00022692"/>
    </source>
</evidence>
<feature type="transmembrane region" description="Helical" evidence="7">
    <location>
        <begin position="32"/>
        <end position="52"/>
    </location>
</feature>
<evidence type="ECO:0000256" key="7">
    <source>
        <dbReference type="SAM" id="Phobius"/>
    </source>
</evidence>
<reference evidence="9 10" key="1">
    <citation type="submission" date="2024-05" db="EMBL/GenBank/DDBJ databases">
        <authorList>
            <person name="Wallberg A."/>
        </authorList>
    </citation>
    <scope>NUCLEOTIDE SEQUENCE [LARGE SCALE GENOMIC DNA]</scope>
</reference>
<feature type="non-terminal residue" evidence="9">
    <location>
        <position position="1"/>
    </location>
</feature>
<dbReference type="AlphaFoldDB" id="A0AAV2RII1"/>
<feature type="transmembrane region" description="Helical" evidence="7">
    <location>
        <begin position="129"/>
        <end position="155"/>
    </location>
</feature>
<dbReference type="PANTHER" id="PTHR10877:SF150">
    <property type="entry name" value="REJ DOMAIN-CONTAINING PROTEIN"/>
    <property type="match status" value="1"/>
</dbReference>
<comment type="subcellular location">
    <subcellularLocation>
        <location evidence="1">Membrane</location>
        <topology evidence="1">Multi-pass membrane protein</topology>
    </subcellularLocation>
</comment>
<evidence type="ECO:0000313" key="10">
    <source>
        <dbReference type="Proteomes" id="UP001497623"/>
    </source>
</evidence>
<name>A0AAV2RII1_MEGNR</name>
<evidence type="ECO:0000256" key="5">
    <source>
        <dbReference type="ARBA" id="ARBA00023136"/>
    </source>
</evidence>
<dbReference type="Gene3D" id="1.10.287.70">
    <property type="match status" value="1"/>
</dbReference>
<dbReference type="Proteomes" id="UP001497623">
    <property type="component" value="Unassembled WGS sequence"/>
</dbReference>
<gene>
    <name evidence="9" type="ORF">MNOR_LOCUS25700</name>
</gene>
<feature type="region of interest" description="Disordered" evidence="6">
    <location>
        <begin position="191"/>
        <end position="222"/>
    </location>
</feature>
<evidence type="ECO:0000256" key="4">
    <source>
        <dbReference type="ARBA" id="ARBA00022989"/>
    </source>
</evidence>
<comment type="similarity">
    <text evidence="2">Belongs to the polycystin family.</text>
</comment>
<dbReference type="PANTHER" id="PTHR10877">
    <property type="entry name" value="POLYCYSTIN FAMILY MEMBER"/>
    <property type="match status" value="1"/>
</dbReference>
<proteinExistence type="inferred from homology"/>
<accession>A0AAV2RII1</accession>
<dbReference type="EMBL" id="CAXKWB010024836">
    <property type="protein sequence ID" value="CAL4126762.1"/>
    <property type="molecule type" value="Genomic_DNA"/>
</dbReference>
<evidence type="ECO:0000256" key="1">
    <source>
        <dbReference type="ARBA" id="ARBA00004141"/>
    </source>
</evidence>
<feature type="compositionally biased region" description="Basic and acidic residues" evidence="6">
    <location>
        <begin position="209"/>
        <end position="222"/>
    </location>
</feature>
<feature type="non-terminal residue" evidence="9">
    <location>
        <position position="222"/>
    </location>
</feature>
<keyword evidence="4 7" id="KW-1133">Transmembrane helix</keyword>
<protein>
    <recommendedName>
        <fullName evidence="8">Polycystin cation channel PKD1/PKD2 domain-containing protein</fullName>
    </recommendedName>
</protein>
<evidence type="ECO:0000256" key="2">
    <source>
        <dbReference type="ARBA" id="ARBA00007200"/>
    </source>
</evidence>
<dbReference type="GO" id="GO:0005262">
    <property type="term" value="F:calcium channel activity"/>
    <property type="evidence" value="ECO:0007669"/>
    <property type="project" value="TreeGrafter"/>
</dbReference>
<organism evidence="9 10">
    <name type="scientific">Meganyctiphanes norvegica</name>
    <name type="common">Northern krill</name>
    <name type="synonym">Thysanopoda norvegica</name>
    <dbReference type="NCBI Taxonomy" id="48144"/>
    <lineage>
        <taxon>Eukaryota</taxon>
        <taxon>Metazoa</taxon>
        <taxon>Ecdysozoa</taxon>
        <taxon>Arthropoda</taxon>
        <taxon>Crustacea</taxon>
        <taxon>Multicrustacea</taxon>
        <taxon>Malacostraca</taxon>
        <taxon>Eumalacostraca</taxon>
        <taxon>Eucarida</taxon>
        <taxon>Euphausiacea</taxon>
        <taxon>Euphausiidae</taxon>
        <taxon>Meganyctiphanes</taxon>
    </lineage>
</organism>
<keyword evidence="3 7" id="KW-0812">Transmembrane</keyword>
<evidence type="ECO:0000313" key="9">
    <source>
        <dbReference type="EMBL" id="CAL4126762.1"/>
    </source>
</evidence>
<feature type="compositionally biased region" description="Low complexity" evidence="6">
    <location>
        <begin position="196"/>
        <end position="205"/>
    </location>
</feature>
<keyword evidence="10" id="KW-1185">Reference proteome</keyword>
<evidence type="ECO:0000256" key="6">
    <source>
        <dbReference type="SAM" id="MobiDB-lite"/>
    </source>
</evidence>
<keyword evidence="5 7" id="KW-0472">Membrane</keyword>
<dbReference type="GO" id="GO:0050982">
    <property type="term" value="P:detection of mechanical stimulus"/>
    <property type="evidence" value="ECO:0007669"/>
    <property type="project" value="TreeGrafter"/>
</dbReference>
<sequence length="222" mass="25983">RYLETSRIQQLFKTSYGNAYVNLSYAASLNELYIYFLGFLTFIGIIKFLKLLRFNRNIGILGATIVQCWNDLSGFLFSFFICFGSFVMGFYLLLNKDLDGFYNFITSIETCFSMMLGRFQFEDMRQVSALVPFLFVVFVCINSWILINMMLTIILKSYALVRYELWRQPNDYEIIDFMWGRFMALMGRGKATKAAPDQSPDQSQEPQDEFPKKLDDLSMRVD</sequence>